<keyword evidence="1" id="KW-0540">Nuclease</keyword>
<keyword evidence="1" id="KW-0269">Exonuclease</keyword>
<dbReference type="Gene3D" id="3.90.320.10">
    <property type="match status" value="1"/>
</dbReference>
<name>A0A7S5R8C0_9CAUD</name>
<organism evidence="1 2">
    <name type="scientific">Rhizobium phage RHph_Y65</name>
    <dbReference type="NCBI Taxonomy" id="2509785"/>
    <lineage>
        <taxon>Viruses</taxon>
        <taxon>Duplodnaviria</taxon>
        <taxon>Heunggongvirae</taxon>
        <taxon>Uroviricota</taxon>
        <taxon>Caudoviricetes</taxon>
        <taxon>Kleczkowskaviridae</taxon>
        <taxon>Cuauhnahuacvirus</taxon>
        <taxon>Cuauhnahuacvirus Y65</taxon>
    </lineage>
</organism>
<evidence type="ECO:0000313" key="2">
    <source>
        <dbReference type="Proteomes" id="UP000655883"/>
    </source>
</evidence>
<dbReference type="InterPro" id="IPR011604">
    <property type="entry name" value="PDDEXK-like_dom_sf"/>
</dbReference>
<keyword evidence="2" id="KW-1185">Reference proteome</keyword>
<sequence length="234" mass="27247">MKFNIVEMQIDGYLRKGSLLLTKEDLKIHIPRKKRDHYIGISTITGCGRMLWMNYFHPELIKWPDNSNNDHKSARIFDYGHIVEDIVVQCLLLGGAEITGTQDRYSDFGGVFKGHSDGIINGKLVGEIKSMNEDSFNDWIERGTRKSKWGYYVQTLMYEYYSKTYDGVLISANKNRAIMKCEHIPYDEEVVNFHLEKAKNIAEAKSMWHIEKEFIEQDIDKCTFCPLRKACHGY</sequence>
<proteinExistence type="predicted"/>
<evidence type="ECO:0000313" key="1">
    <source>
        <dbReference type="EMBL" id="QIG72853.1"/>
    </source>
</evidence>
<dbReference type="GO" id="GO:0004527">
    <property type="term" value="F:exonuclease activity"/>
    <property type="evidence" value="ECO:0007669"/>
    <property type="project" value="UniProtKB-KW"/>
</dbReference>
<keyword evidence="1" id="KW-0378">Hydrolase</keyword>
<dbReference type="EMBL" id="MN988525">
    <property type="protein sequence ID" value="QIG72853.1"/>
    <property type="molecule type" value="Genomic_DNA"/>
</dbReference>
<gene>
    <name evidence="1" type="ORF">EVB97_315</name>
</gene>
<protein>
    <submittedName>
        <fullName evidence="1">Putative exonuclease protein</fullName>
    </submittedName>
</protein>
<dbReference type="Proteomes" id="UP000655883">
    <property type="component" value="Segment"/>
</dbReference>
<reference evidence="1 2" key="1">
    <citation type="submission" date="2020-01" db="EMBL/GenBank/DDBJ databases">
        <title>Patterns of diversity and host range of bacteriophage communities associated with bean-nodulatin bacteria.</title>
        <authorList>
            <person name="Vann Cauwenberghe J."/>
            <person name="Santamaria R.I."/>
            <person name="Bustos P."/>
            <person name="Juarez S."/>
            <person name="Gonzalez V."/>
        </authorList>
    </citation>
    <scope>NUCLEOTIDE SEQUENCE [LARGE SCALE GENOMIC DNA]</scope>
    <source>
        <strain evidence="2">RHph</strain>
    </source>
</reference>
<accession>A0A7S5R8C0</accession>